<evidence type="ECO:0000256" key="2">
    <source>
        <dbReference type="ARBA" id="ARBA00023163"/>
    </source>
</evidence>
<dbReference type="STRING" id="1234409.C683_1076"/>
<dbReference type="eggNOG" id="COG3711">
    <property type="taxonomic scope" value="Bacteria"/>
</dbReference>
<dbReference type="EMBL" id="AMYT01000021">
    <property type="protein sequence ID" value="EKU27080.1"/>
    <property type="molecule type" value="Genomic_DNA"/>
</dbReference>
<dbReference type="InterPro" id="IPR007737">
    <property type="entry name" value="Mga_HTH"/>
</dbReference>
<protein>
    <submittedName>
        <fullName evidence="5">M protein trans-acting positive regulator Mga</fullName>
    </submittedName>
</protein>
<dbReference type="Pfam" id="PF08280">
    <property type="entry name" value="HTH_Mga"/>
    <property type="match status" value="1"/>
</dbReference>
<reference evidence="5 6" key="1">
    <citation type="journal article" date="2013" name="Genome Announc.">
        <title>Draft Genome Sequence of Catellicoccus marimammalium, a Novel Species Commonly Found in Gull Feces.</title>
        <authorList>
            <person name="Weigand M.R."/>
            <person name="Ryu H."/>
            <person name="Bozcek L."/>
            <person name="Konstantinidis K.T."/>
            <person name="Santo Domingo J.W."/>
        </authorList>
    </citation>
    <scope>NUCLEOTIDE SEQUENCE [LARGE SCALE GENOMIC DNA]</scope>
    <source>
        <strain evidence="5 6">M35/04/3</strain>
    </source>
</reference>
<evidence type="ECO:0000313" key="5">
    <source>
        <dbReference type="EMBL" id="EKU27080.1"/>
    </source>
</evidence>
<evidence type="ECO:0000313" key="6">
    <source>
        <dbReference type="Proteomes" id="UP000016057"/>
    </source>
</evidence>
<evidence type="ECO:0000259" key="4">
    <source>
        <dbReference type="Pfam" id="PF08280"/>
    </source>
</evidence>
<gene>
    <name evidence="5" type="ORF">C683_1076</name>
</gene>
<evidence type="ECO:0000259" key="3">
    <source>
        <dbReference type="Pfam" id="PF05043"/>
    </source>
</evidence>
<accession>K8Z8B9</accession>
<evidence type="ECO:0000256" key="1">
    <source>
        <dbReference type="ARBA" id="ARBA00023015"/>
    </source>
</evidence>
<dbReference type="InterPro" id="IPR050661">
    <property type="entry name" value="BglG_antiterminators"/>
</dbReference>
<dbReference type="OrthoDB" id="1646817at2"/>
<dbReference type="PANTHER" id="PTHR30185:SF18">
    <property type="entry name" value="TRANSCRIPTIONAL REGULATOR MTLR"/>
    <property type="match status" value="1"/>
</dbReference>
<feature type="domain" description="Mga helix-turn-helix" evidence="3">
    <location>
        <begin position="76"/>
        <end position="158"/>
    </location>
</feature>
<keyword evidence="6" id="KW-1185">Reference proteome</keyword>
<dbReference type="InterPro" id="IPR036388">
    <property type="entry name" value="WH-like_DNA-bd_sf"/>
</dbReference>
<dbReference type="Proteomes" id="UP000016057">
    <property type="component" value="Unassembled WGS sequence"/>
</dbReference>
<proteinExistence type="predicted"/>
<sequence>MLHDLLDNTTKRRIKLLETMLFYDRWIASSDLAKICNTSSRTINNDLQYLRSNYPEFFTIETSKQHGVRLKSTNYFRLEQFYRHLINEDSIFQLMEGIFLHPQIHNQTWIETLYLSTSSFYRLYKRIQSALEDYDIYLDYGYCSKNEIALRYFFSNFFAEKYGYNDWPFAIDRNEITNHIKDVASYIQNKYFKNDDYYILDSQQILHLAMLIAVCTIRIKQGHHFKDFKKQHQSEEIPHLFYEQAKHIFRPIFDTISLEDYEEIYYSIFAFTTAWNNEEEFVHINREIAKFIQNIADESNIPISKTEMTRIRYMMLNKYSSYKVFSYEEELIFNRDDFIGHLIFENYPDLFQFLVNDLDQLAEKTSYPWLKDMAEIIFNMIVKWPALTQLFSQNYPKLKAILISDLGGDHQEYLKRTINHIFSNYLDIESYPYDVFHLKERMQSLKEQYDLIILSFNYDEILGEEKTLSINPILNDLDFKNINRCIQNFYEEKDLTIPKLYADSLMNKE</sequence>
<dbReference type="Gene3D" id="1.10.10.10">
    <property type="entry name" value="Winged helix-like DNA-binding domain superfamily/Winged helix DNA-binding domain"/>
    <property type="match status" value="1"/>
</dbReference>
<keyword evidence="1" id="KW-0805">Transcription regulation</keyword>
<name>K8Z8B9_9ENTE</name>
<organism evidence="5 6">
    <name type="scientific">Catellicoccus marimammalium M35/04/3</name>
    <dbReference type="NCBI Taxonomy" id="1234409"/>
    <lineage>
        <taxon>Bacteria</taxon>
        <taxon>Bacillati</taxon>
        <taxon>Bacillota</taxon>
        <taxon>Bacilli</taxon>
        <taxon>Lactobacillales</taxon>
        <taxon>Enterococcaceae</taxon>
        <taxon>Catellicoccus</taxon>
    </lineage>
</organism>
<dbReference type="AlphaFoldDB" id="K8Z8B9"/>
<feature type="domain" description="M protein trans-acting positive regulator (MGA) HTH" evidence="4">
    <location>
        <begin position="11"/>
        <end position="65"/>
    </location>
</feature>
<dbReference type="Pfam" id="PF05043">
    <property type="entry name" value="Mga"/>
    <property type="match status" value="1"/>
</dbReference>
<dbReference type="PANTHER" id="PTHR30185">
    <property type="entry name" value="CRYPTIC BETA-GLUCOSIDE BGL OPERON ANTITERMINATOR"/>
    <property type="match status" value="1"/>
</dbReference>
<dbReference type="InterPro" id="IPR013199">
    <property type="entry name" value="HTH_Mga_DNA-bd_dom"/>
</dbReference>
<comment type="caution">
    <text evidence="5">The sequence shown here is derived from an EMBL/GenBank/DDBJ whole genome shotgun (WGS) entry which is preliminary data.</text>
</comment>
<dbReference type="RefSeq" id="WP_009491760.1">
    <property type="nucleotide sequence ID" value="NZ_AMYT01000021.1"/>
</dbReference>
<keyword evidence="2" id="KW-0804">Transcription</keyword>